<protein>
    <recommendedName>
        <fullName evidence="2">ER-bound oxygenase mpaB/mpaB'/Rubber oxygenase catalytic domain-containing protein</fullName>
    </recommendedName>
</protein>
<organism evidence="3 4">
    <name type="scientific">Amanita thiersii Skay4041</name>
    <dbReference type="NCBI Taxonomy" id="703135"/>
    <lineage>
        <taxon>Eukaryota</taxon>
        <taxon>Fungi</taxon>
        <taxon>Dikarya</taxon>
        <taxon>Basidiomycota</taxon>
        <taxon>Agaricomycotina</taxon>
        <taxon>Agaricomycetes</taxon>
        <taxon>Agaricomycetidae</taxon>
        <taxon>Agaricales</taxon>
        <taxon>Pluteineae</taxon>
        <taxon>Amanitaceae</taxon>
        <taxon>Amanita</taxon>
    </lineage>
</organism>
<proteinExistence type="predicted"/>
<evidence type="ECO:0000259" key="2">
    <source>
        <dbReference type="Pfam" id="PF09995"/>
    </source>
</evidence>
<accession>A0A2A9ND20</accession>
<dbReference type="GO" id="GO:0016491">
    <property type="term" value="F:oxidoreductase activity"/>
    <property type="evidence" value="ECO:0007669"/>
    <property type="project" value="InterPro"/>
</dbReference>
<dbReference type="EMBL" id="KZ302059">
    <property type="protein sequence ID" value="PFH48519.1"/>
    <property type="molecule type" value="Genomic_DNA"/>
</dbReference>
<dbReference type="PANTHER" id="PTHR36124:SF1">
    <property type="entry name" value="ER-BOUND OXYGENASE MPAB_MPAB'_RUBBER OXYGENASE CATALYTIC DOMAIN-CONTAINING PROTEIN"/>
    <property type="match status" value="1"/>
</dbReference>
<keyword evidence="1" id="KW-0472">Membrane</keyword>
<evidence type="ECO:0000313" key="3">
    <source>
        <dbReference type="EMBL" id="PFH48519.1"/>
    </source>
</evidence>
<dbReference type="Proteomes" id="UP000242287">
    <property type="component" value="Unassembled WGS sequence"/>
</dbReference>
<dbReference type="Pfam" id="PF09995">
    <property type="entry name" value="MPAB_Lcp_cat"/>
    <property type="match status" value="1"/>
</dbReference>
<sequence length="404" mass="46440">MSLPLSLAISNKPVAWVAVGLSYLVLVRCLRWRRYNAVHAKYHRRDVKDLTLEEAQKIMQESVFWDMPLLLNYALAFALFKTYGIPSISKLLASTKELKSQDTVSRRYADTEILIASMTTCPINGLSDKKEPDPRAMLALARMNWLHSKYKISNEDFLYTLCLFILEPATWAKRYGWRSLSPLEEQAFFVLWLDIGQKMGIKDIPDTLEGMKEWSQAYEKEYMVPAKTNEEVAYATIEELLYPVPKVLKGFCRGLSFCLLEDRVRTAMLMPAQPAYKHAIITATMHSVSFFQKHFMLPRWSPKSPVDFHLPNVSKGESVRMHPNHFTAKPWYKPESSGLGYLLDRLTVLFGLHTEMPGPHLKSEGYLFHEVGPAKFENEGHEDVFRMAEQLQGCPVPEAWRKGL</sequence>
<feature type="transmembrane region" description="Helical" evidence="1">
    <location>
        <begin position="63"/>
        <end position="80"/>
    </location>
</feature>
<feature type="transmembrane region" description="Helical" evidence="1">
    <location>
        <begin position="13"/>
        <end position="30"/>
    </location>
</feature>
<keyword evidence="4" id="KW-1185">Reference proteome</keyword>
<dbReference type="STRING" id="703135.A0A2A9ND20"/>
<feature type="domain" description="ER-bound oxygenase mpaB/mpaB'/Rubber oxygenase catalytic" evidence="2">
    <location>
        <begin position="152"/>
        <end position="286"/>
    </location>
</feature>
<dbReference type="InterPro" id="IPR018713">
    <property type="entry name" value="MPAB/Lcp_cat_dom"/>
</dbReference>
<dbReference type="PANTHER" id="PTHR36124">
    <property type="match status" value="1"/>
</dbReference>
<keyword evidence="1" id="KW-1133">Transmembrane helix</keyword>
<dbReference type="AlphaFoldDB" id="A0A2A9ND20"/>
<dbReference type="InterPro" id="IPR046366">
    <property type="entry name" value="MPAB"/>
</dbReference>
<keyword evidence="1" id="KW-0812">Transmembrane</keyword>
<dbReference type="OrthoDB" id="545169at2759"/>
<reference evidence="3 4" key="1">
    <citation type="submission" date="2014-02" db="EMBL/GenBank/DDBJ databases">
        <title>Transposable element dynamics among asymbiotic and ectomycorrhizal Amanita fungi.</title>
        <authorList>
            <consortium name="DOE Joint Genome Institute"/>
            <person name="Hess J."/>
            <person name="Skrede I."/>
            <person name="Wolfe B."/>
            <person name="LaButti K."/>
            <person name="Ohm R.A."/>
            <person name="Grigoriev I.V."/>
            <person name="Pringle A."/>
        </authorList>
    </citation>
    <scope>NUCLEOTIDE SEQUENCE [LARGE SCALE GENOMIC DNA]</scope>
    <source>
        <strain evidence="3 4">SKay4041</strain>
    </source>
</reference>
<name>A0A2A9ND20_9AGAR</name>
<gene>
    <name evidence="3" type="ORF">AMATHDRAFT_5718</name>
</gene>
<evidence type="ECO:0000313" key="4">
    <source>
        <dbReference type="Proteomes" id="UP000242287"/>
    </source>
</evidence>
<evidence type="ECO:0000256" key="1">
    <source>
        <dbReference type="SAM" id="Phobius"/>
    </source>
</evidence>